<keyword evidence="2" id="KW-1185">Reference proteome</keyword>
<name>U4TWK5_9LACO</name>
<organism evidence="1 2">
    <name type="scientific">Schleiferilactobacillus shenzhenensis LY-73</name>
    <dbReference type="NCBI Taxonomy" id="1231336"/>
    <lineage>
        <taxon>Bacteria</taxon>
        <taxon>Bacillati</taxon>
        <taxon>Bacillota</taxon>
        <taxon>Bacilli</taxon>
        <taxon>Lactobacillales</taxon>
        <taxon>Lactobacillaceae</taxon>
        <taxon>Schleiferilactobacillus</taxon>
    </lineage>
</organism>
<dbReference type="Proteomes" id="UP000030647">
    <property type="component" value="Unassembled WGS sequence"/>
</dbReference>
<evidence type="ECO:0000313" key="1">
    <source>
        <dbReference type="EMBL" id="ERL66223.1"/>
    </source>
</evidence>
<sequence length="38" mass="4407">MRTVTLVHGVLLLMLGTAAIVSAWRDWTDLPEKDERRR</sequence>
<accession>U4TWK5</accession>
<dbReference type="HOGENOM" id="CLU_3329421_0_0_9"/>
<reference evidence="2" key="1">
    <citation type="journal article" date="2013" name="Genome Announc.">
        <title>Whole-Genome Sequencing of Lactobacillus shenzhenensis Strain LY-73T.</title>
        <authorList>
            <person name="Lin Z."/>
            <person name="Liu Z."/>
            <person name="Yang R."/>
            <person name="Zou Y."/>
            <person name="Wan D."/>
            <person name="Chen J."/>
            <person name="Guo M."/>
            <person name="Zhao J."/>
            <person name="Fang C."/>
            <person name="Yang R."/>
            <person name="Liu F."/>
        </authorList>
    </citation>
    <scope>NUCLEOTIDE SEQUENCE [LARGE SCALE GENOMIC DNA]</scope>
    <source>
        <strain evidence="2">LY-73</strain>
    </source>
</reference>
<gene>
    <name evidence="1" type="ORF">L248_1315</name>
</gene>
<proteinExistence type="predicted"/>
<dbReference type="EMBL" id="KI271583">
    <property type="protein sequence ID" value="ERL66223.1"/>
    <property type="molecule type" value="Genomic_DNA"/>
</dbReference>
<dbReference type="AlphaFoldDB" id="U4TWK5"/>
<evidence type="ECO:0000313" key="2">
    <source>
        <dbReference type="Proteomes" id="UP000030647"/>
    </source>
</evidence>
<protein>
    <submittedName>
        <fullName evidence="1">Uncharacterized protein</fullName>
    </submittedName>
</protein>